<evidence type="ECO:0000313" key="2">
    <source>
        <dbReference type="EMBL" id="KAJ3204148.1"/>
    </source>
</evidence>
<feature type="chain" id="PRO_5041999261" evidence="1">
    <location>
        <begin position="18"/>
        <end position="214"/>
    </location>
</feature>
<accession>A0AAD5TU92</accession>
<evidence type="ECO:0000313" key="3">
    <source>
        <dbReference type="Proteomes" id="UP001211065"/>
    </source>
</evidence>
<keyword evidence="3" id="KW-1185">Reference proteome</keyword>
<organism evidence="2 3">
    <name type="scientific">Clydaea vesicula</name>
    <dbReference type="NCBI Taxonomy" id="447962"/>
    <lineage>
        <taxon>Eukaryota</taxon>
        <taxon>Fungi</taxon>
        <taxon>Fungi incertae sedis</taxon>
        <taxon>Chytridiomycota</taxon>
        <taxon>Chytridiomycota incertae sedis</taxon>
        <taxon>Chytridiomycetes</taxon>
        <taxon>Lobulomycetales</taxon>
        <taxon>Lobulomycetaceae</taxon>
        <taxon>Clydaea</taxon>
    </lineage>
</organism>
<feature type="signal peptide" evidence="1">
    <location>
        <begin position="1"/>
        <end position="17"/>
    </location>
</feature>
<evidence type="ECO:0000256" key="1">
    <source>
        <dbReference type="SAM" id="SignalP"/>
    </source>
</evidence>
<sequence length="214" mass="23604">MMKSTLFLSSIVAIASSEFIFEEMNECIKGCVSSTLSKVENAVVEPCQEKVIVHYHNCVTNLVCPDVEKFLPTNACPNYNAVVSNLKSDAKSIQSSTVITTLALAGIDQISSIIPSDTTSLTPTNPPLVINNESTDFFTPWGNVPRNVITNCSIECIVKTSEKFSTFIEPCRDELIQEFVNCEKSNNCPDIKEIVPYEVCKNSLILNPDFKFSS</sequence>
<proteinExistence type="predicted"/>
<keyword evidence="1" id="KW-0732">Signal</keyword>
<dbReference type="AlphaFoldDB" id="A0AAD5TU92"/>
<dbReference type="Proteomes" id="UP001211065">
    <property type="component" value="Unassembled WGS sequence"/>
</dbReference>
<dbReference type="EMBL" id="JADGJW010001334">
    <property type="protein sequence ID" value="KAJ3204148.1"/>
    <property type="molecule type" value="Genomic_DNA"/>
</dbReference>
<protein>
    <submittedName>
        <fullName evidence="2">Uncharacterized protein</fullName>
    </submittedName>
</protein>
<comment type="caution">
    <text evidence="2">The sequence shown here is derived from an EMBL/GenBank/DDBJ whole genome shotgun (WGS) entry which is preliminary data.</text>
</comment>
<reference evidence="2" key="1">
    <citation type="submission" date="2020-05" db="EMBL/GenBank/DDBJ databases">
        <title>Phylogenomic resolution of chytrid fungi.</title>
        <authorList>
            <person name="Stajich J.E."/>
            <person name="Amses K."/>
            <person name="Simmons R."/>
            <person name="Seto K."/>
            <person name="Myers J."/>
            <person name="Bonds A."/>
            <person name="Quandt C.A."/>
            <person name="Barry K."/>
            <person name="Liu P."/>
            <person name="Grigoriev I."/>
            <person name="Longcore J.E."/>
            <person name="James T.Y."/>
        </authorList>
    </citation>
    <scope>NUCLEOTIDE SEQUENCE</scope>
    <source>
        <strain evidence="2">JEL0476</strain>
    </source>
</reference>
<gene>
    <name evidence="2" type="ORF">HK099_001254</name>
</gene>
<name>A0AAD5TU92_9FUNG</name>